<name>A0A7R9KVQ5_9ACAR</name>
<proteinExistence type="predicted"/>
<reference evidence="6" key="1">
    <citation type="submission" date="2020-11" db="EMBL/GenBank/DDBJ databases">
        <authorList>
            <person name="Tran Van P."/>
        </authorList>
    </citation>
    <scope>NUCLEOTIDE SEQUENCE</scope>
</reference>
<organism evidence="6">
    <name type="scientific">Medioppia subpectinata</name>
    <dbReference type="NCBI Taxonomy" id="1979941"/>
    <lineage>
        <taxon>Eukaryota</taxon>
        <taxon>Metazoa</taxon>
        <taxon>Ecdysozoa</taxon>
        <taxon>Arthropoda</taxon>
        <taxon>Chelicerata</taxon>
        <taxon>Arachnida</taxon>
        <taxon>Acari</taxon>
        <taxon>Acariformes</taxon>
        <taxon>Sarcoptiformes</taxon>
        <taxon>Oribatida</taxon>
        <taxon>Brachypylina</taxon>
        <taxon>Oppioidea</taxon>
        <taxon>Oppiidae</taxon>
        <taxon>Medioppia</taxon>
    </lineage>
</organism>
<dbReference type="PROSITE" id="PS50304">
    <property type="entry name" value="TUDOR"/>
    <property type="match status" value="2"/>
</dbReference>
<sequence length="1182" mass="132932">MANNMHNNNNYPDIKKCCEGVLRGLEAKAADMRHLMTGLMVRISELEDRVQTLSDNNQTLMADNQALTDEVQSLQTENLCMAEDREMMRKELREVRHENDLLSDERRNWEQTSSPFARHVASAVEQFMLKERPNSMQTFGSYNQMDGQRLPAEELETYHSTRGIVTSNPTSNETFYDARSSSQRSSAVANAIYNCLPMNAIPSVITAQEQHKLNQTLVSLATASSQSFGFDVNDNLKLKLVRVPLSRAVPVSVAYVRSPSDFWLHIDLSDVNSYLHVIQVKQEALVERGTARLTTADVEIGMYCAAVYSVDGYWYRAQVIDIHYENDIEKDSIRTIRVQFIDWGNCEEVPLAKVMRLSVELTKRKQAVQCHIQGIGLETHQWDKESVTKFRHAMEKADKLSATFLKARKLDERLDSLIYPVDVLIINDTGKTENVVDYVTLPLYVEPEDTEPAIENNVSEECDRTLVASNSGPDVVSNRFEEINTQPKTSTVKSMQQIKSKSSQNCVTNASNNNNSERNPMPTPSAQSLPKSMPQLSANSIDTMIIPAPIVPDSDEGLVVTPSTVINPSEFYVHINDTTVGIAQFENLEDELNSCYGSESAPKHHTYPSQVRIGSFWCANYSEDDRWYRVRVLALDGDKVLVNYVDYGNEELVECRNLRPLTRKFAIYPAMACRCSLSNVSPLNSAAKWPETTAEYFRKLLYDESKALTAFIRDKPNVCSFESKLQVFLWANVPTVNCEDGVPEEGEILVNSHLVVAGFATTDNIEWVNEAERANRELTPPQVMNECVIPIINHMNGTTASLNQNQLSSIADNSVPKVNGNHIMDSPADTDATANATPVNCKPSDITLNPTTNGVHLLQSIDNHRMNGAVNGQNCAKVSRILPELMDSDGESDGSWDPMKDDARCEQNSYNVKANNAGIATIGFSATDQKVCKYYGRDRGCIKGDLCSFVHIEPTKVMEVNATEDVDIEIPDENLAIGSRVVLKVTSVQNPCSFYAVLPFGSKHTSANELNDHDYPQVNSLTEMCNRLKTYYGQRKCKDNSSLQHGIGSLVAYKDDKTGHYYRARVIDEDLDKKSCTLFSVDLGIKCEVRRNVIHKLESFFCDMSALTIHCSLIDCQPFKSDVWSKQTIRIDDKYYVELIDRESEVFVSNRLIDQKLAQRMKPFALSTHPSDEEIYRSDFEE</sequence>
<dbReference type="Proteomes" id="UP000759131">
    <property type="component" value="Unassembled WGS sequence"/>
</dbReference>
<dbReference type="CDD" id="cd20379">
    <property type="entry name" value="Tudor_dTUD-like"/>
    <property type="match status" value="1"/>
</dbReference>
<feature type="compositionally biased region" description="Polar residues" evidence="3">
    <location>
        <begin position="524"/>
        <end position="534"/>
    </location>
</feature>
<evidence type="ECO:0000313" key="6">
    <source>
        <dbReference type="EMBL" id="CAD7630315.1"/>
    </source>
</evidence>
<dbReference type="InterPro" id="IPR035437">
    <property type="entry name" value="SNase_OB-fold_sf"/>
</dbReference>
<keyword evidence="1" id="KW-0862">Zinc</keyword>
<dbReference type="Gene3D" id="2.40.50.90">
    <property type="match status" value="2"/>
</dbReference>
<feature type="domain" description="Tudor" evidence="5">
    <location>
        <begin position="610"/>
        <end position="668"/>
    </location>
</feature>
<evidence type="ECO:0000259" key="5">
    <source>
        <dbReference type="PROSITE" id="PS50304"/>
    </source>
</evidence>
<feature type="zinc finger region" description="C3H1-type" evidence="1">
    <location>
        <begin position="926"/>
        <end position="954"/>
    </location>
</feature>
<gene>
    <name evidence="6" type="ORF">OSB1V03_LOCUS10728</name>
</gene>
<protein>
    <submittedName>
        <fullName evidence="6">Uncharacterized protein</fullName>
    </submittedName>
</protein>
<keyword evidence="7" id="KW-1185">Reference proteome</keyword>
<evidence type="ECO:0000256" key="3">
    <source>
        <dbReference type="SAM" id="MobiDB-lite"/>
    </source>
</evidence>
<keyword evidence="1" id="KW-0479">Metal-binding</keyword>
<evidence type="ECO:0000256" key="2">
    <source>
        <dbReference type="SAM" id="Coils"/>
    </source>
</evidence>
<dbReference type="PANTHER" id="PTHR22948">
    <property type="entry name" value="TUDOR DOMAIN CONTAINING PROTEIN"/>
    <property type="match status" value="1"/>
</dbReference>
<feature type="compositionally biased region" description="Low complexity" evidence="3">
    <location>
        <begin position="493"/>
        <end position="519"/>
    </location>
</feature>
<feature type="region of interest" description="Disordered" evidence="3">
    <location>
        <begin position="486"/>
        <end position="534"/>
    </location>
</feature>
<dbReference type="OrthoDB" id="6514238at2759"/>
<feature type="domain" description="Tudor" evidence="5">
    <location>
        <begin position="297"/>
        <end position="364"/>
    </location>
</feature>
<dbReference type="SUPFAM" id="SSF63748">
    <property type="entry name" value="Tudor/PWWP/MBT"/>
    <property type="match status" value="3"/>
</dbReference>
<keyword evidence="2" id="KW-0175">Coiled coil</keyword>
<dbReference type="AlphaFoldDB" id="A0A7R9KVQ5"/>
<dbReference type="InterPro" id="IPR000571">
    <property type="entry name" value="Znf_CCCH"/>
</dbReference>
<accession>A0A7R9KVQ5</accession>
<dbReference type="Gene3D" id="2.30.30.140">
    <property type="match status" value="3"/>
</dbReference>
<keyword evidence="1" id="KW-0863">Zinc-finger</keyword>
<dbReference type="Pfam" id="PF00567">
    <property type="entry name" value="TUDOR"/>
    <property type="match status" value="3"/>
</dbReference>
<feature type="domain" description="C3H1-type" evidence="4">
    <location>
        <begin position="926"/>
        <end position="954"/>
    </location>
</feature>
<feature type="coiled-coil region" evidence="2">
    <location>
        <begin position="36"/>
        <end position="112"/>
    </location>
</feature>
<dbReference type="InterPro" id="IPR050621">
    <property type="entry name" value="Tudor_domain_containing"/>
</dbReference>
<dbReference type="GO" id="GO:0008270">
    <property type="term" value="F:zinc ion binding"/>
    <property type="evidence" value="ECO:0007669"/>
    <property type="project" value="UniProtKB-KW"/>
</dbReference>
<dbReference type="PROSITE" id="PS50103">
    <property type="entry name" value="ZF_C3H1"/>
    <property type="match status" value="1"/>
</dbReference>
<evidence type="ECO:0000313" key="7">
    <source>
        <dbReference type="Proteomes" id="UP000759131"/>
    </source>
</evidence>
<dbReference type="GO" id="GO:0005737">
    <property type="term" value="C:cytoplasm"/>
    <property type="evidence" value="ECO:0007669"/>
    <property type="project" value="UniProtKB-ARBA"/>
</dbReference>
<dbReference type="PANTHER" id="PTHR22948:SF76">
    <property type="entry name" value="FI20010P1-RELATED"/>
    <property type="match status" value="1"/>
</dbReference>
<evidence type="ECO:0000259" key="4">
    <source>
        <dbReference type="PROSITE" id="PS50103"/>
    </source>
</evidence>
<dbReference type="EMBL" id="CAJPIZ010007959">
    <property type="protein sequence ID" value="CAG2110745.1"/>
    <property type="molecule type" value="Genomic_DNA"/>
</dbReference>
<dbReference type="SMART" id="SM00333">
    <property type="entry name" value="TUDOR"/>
    <property type="match status" value="3"/>
</dbReference>
<dbReference type="InterPro" id="IPR002999">
    <property type="entry name" value="Tudor"/>
</dbReference>
<dbReference type="FunFam" id="2.30.30.140:FF:000018">
    <property type="entry name" value="Serine/threonine-protein kinase 31"/>
    <property type="match status" value="1"/>
</dbReference>
<evidence type="ECO:0000256" key="1">
    <source>
        <dbReference type="PROSITE-ProRule" id="PRU00723"/>
    </source>
</evidence>
<dbReference type="EMBL" id="OC862534">
    <property type="protein sequence ID" value="CAD7630315.1"/>
    <property type="molecule type" value="Genomic_DNA"/>
</dbReference>